<dbReference type="GO" id="GO:0005829">
    <property type="term" value="C:cytosol"/>
    <property type="evidence" value="ECO:0007669"/>
    <property type="project" value="TreeGrafter"/>
</dbReference>
<accession>A0A0M8PMD6</accession>
<dbReference type="Gene3D" id="3.40.30.10">
    <property type="entry name" value="Glutaredoxin"/>
    <property type="match status" value="1"/>
</dbReference>
<evidence type="ECO:0000256" key="5">
    <source>
        <dbReference type="ARBA" id="ARBA00023157"/>
    </source>
</evidence>
<dbReference type="Proteomes" id="UP000037712">
    <property type="component" value="Unassembled WGS sequence"/>
</dbReference>
<dbReference type="RefSeq" id="WP_054371122.1">
    <property type="nucleotide sequence ID" value="NZ_AZYO01000002.1"/>
</dbReference>
<evidence type="ECO:0000256" key="3">
    <source>
        <dbReference type="ARBA" id="ARBA00022448"/>
    </source>
</evidence>
<dbReference type="InterPro" id="IPR036249">
    <property type="entry name" value="Thioredoxin-like_sf"/>
</dbReference>
<name>A0A0M8PMD6_RHORH</name>
<dbReference type="GO" id="GO:0045454">
    <property type="term" value="P:cell redox homeostasis"/>
    <property type="evidence" value="ECO:0007669"/>
    <property type="project" value="TreeGrafter"/>
</dbReference>
<dbReference type="EMBL" id="AZYO01000002">
    <property type="protein sequence ID" value="KOS57905.1"/>
    <property type="molecule type" value="Genomic_DNA"/>
</dbReference>
<dbReference type="PATRIC" id="fig|1441923.3.peg.397"/>
<dbReference type="InterPro" id="IPR013766">
    <property type="entry name" value="Thioredoxin_domain"/>
</dbReference>
<organism evidence="8 9">
    <name type="scientific">Rhodococcus rhodochrous KG-21</name>
    <dbReference type="NCBI Taxonomy" id="1441923"/>
    <lineage>
        <taxon>Bacteria</taxon>
        <taxon>Bacillati</taxon>
        <taxon>Actinomycetota</taxon>
        <taxon>Actinomycetes</taxon>
        <taxon>Mycobacteriales</taxon>
        <taxon>Nocardiaceae</taxon>
        <taxon>Rhodococcus</taxon>
    </lineage>
</organism>
<keyword evidence="6" id="KW-0676">Redox-active center</keyword>
<dbReference type="PROSITE" id="PS51352">
    <property type="entry name" value="THIOREDOXIN_2"/>
    <property type="match status" value="1"/>
</dbReference>
<evidence type="ECO:0000256" key="1">
    <source>
        <dbReference type="ARBA" id="ARBA00003318"/>
    </source>
</evidence>
<dbReference type="AlphaFoldDB" id="A0A0M8PMD6"/>
<keyword evidence="3" id="KW-0813">Transport</keyword>
<dbReference type="PANTHER" id="PTHR45663">
    <property type="entry name" value="GEO12009P1"/>
    <property type="match status" value="1"/>
</dbReference>
<dbReference type="InterPro" id="IPR017937">
    <property type="entry name" value="Thioredoxin_CS"/>
</dbReference>
<comment type="function">
    <text evidence="1">Participates in various redox reactions through the reversible oxidation of its active center dithiol to a disulfide and catalyzes dithiol-disulfide exchange reactions.</text>
</comment>
<dbReference type="Pfam" id="PF00085">
    <property type="entry name" value="Thioredoxin"/>
    <property type="match status" value="1"/>
</dbReference>
<comment type="caution">
    <text evidence="8">The sequence shown here is derived from an EMBL/GenBank/DDBJ whole genome shotgun (WGS) entry which is preliminary data.</text>
</comment>
<evidence type="ECO:0000313" key="8">
    <source>
        <dbReference type="EMBL" id="KOS57905.1"/>
    </source>
</evidence>
<comment type="similarity">
    <text evidence="2">Belongs to the thioredoxin family.</text>
</comment>
<keyword evidence="5" id="KW-1015">Disulfide bond</keyword>
<dbReference type="SUPFAM" id="SSF52833">
    <property type="entry name" value="Thioredoxin-like"/>
    <property type="match status" value="1"/>
</dbReference>
<feature type="domain" description="Thioredoxin" evidence="7">
    <location>
        <begin position="34"/>
        <end position="149"/>
    </location>
</feature>
<dbReference type="PROSITE" id="PS00194">
    <property type="entry name" value="THIOREDOXIN_1"/>
    <property type="match status" value="1"/>
</dbReference>
<keyword evidence="4" id="KW-0249">Electron transport</keyword>
<proteinExistence type="inferred from homology"/>
<gene>
    <name evidence="8" type="ORF">Z051_01810</name>
</gene>
<dbReference type="GO" id="GO:0015035">
    <property type="term" value="F:protein-disulfide reductase activity"/>
    <property type="evidence" value="ECO:0007669"/>
    <property type="project" value="TreeGrafter"/>
</dbReference>
<sequence>MTAVVVLLVVVAAALIIGTVLRAREGKVRVVDPAPAPASGPDPLLAAVGVGTGDAPVVLHFSADWCGPCAAVRRVVAQVVADLAATGDGLPAPRDLELDIDENPQLARQLGVLSLPTTFLFDAAGTERYRVSGVPAAADLRAALVPLRTPAGPIRRDVD</sequence>
<protein>
    <submittedName>
        <fullName evidence="8">Thioredoxin</fullName>
    </submittedName>
</protein>
<dbReference type="PANTHER" id="PTHR45663:SF11">
    <property type="entry name" value="GEO12009P1"/>
    <property type="match status" value="1"/>
</dbReference>
<dbReference type="CDD" id="cd02947">
    <property type="entry name" value="TRX_family"/>
    <property type="match status" value="1"/>
</dbReference>
<evidence type="ECO:0000313" key="9">
    <source>
        <dbReference type="Proteomes" id="UP000037712"/>
    </source>
</evidence>
<evidence type="ECO:0000256" key="2">
    <source>
        <dbReference type="ARBA" id="ARBA00008987"/>
    </source>
</evidence>
<evidence type="ECO:0000256" key="4">
    <source>
        <dbReference type="ARBA" id="ARBA00022982"/>
    </source>
</evidence>
<reference evidence="8 9" key="1">
    <citation type="journal article" date="2015" name="Genome Announc.">
        <title>Draft Genome Sequence of Rhodococcus rhodochrous Strain KG-21, a Soil Isolate from Oil Fields of Krishna-Godavari Basin, India.</title>
        <authorList>
            <person name="Dawar C."/>
            <person name="Aggarwal R.K."/>
        </authorList>
    </citation>
    <scope>NUCLEOTIDE SEQUENCE [LARGE SCALE GENOMIC DNA]</scope>
    <source>
        <strain evidence="8 9">KG-21</strain>
    </source>
</reference>
<reference evidence="9" key="2">
    <citation type="submission" date="2015-01" db="EMBL/GenBank/DDBJ databases">
        <title>Draft genome sequence of potential hydrocarbon metabolising strain of Rhodococcus rhodochrous.</title>
        <authorList>
            <person name="Aggarwal R.K."/>
            <person name="Dawar C."/>
        </authorList>
    </citation>
    <scope>NUCLEOTIDE SEQUENCE [LARGE SCALE GENOMIC DNA]</scope>
    <source>
        <strain evidence="9">KG-21</strain>
    </source>
</reference>
<evidence type="ECO:0000259" key="7">
    <source>
        <dbReference type="PROSITE" id="PS51352"/>
    </source>
</evidence>
<evidence type="ECO:0000256" key="6">
    <source>
        <dbReference type="ARBA" id="ARBA00023284"/>
    </source>
</evidence>